<comment type="caution">
    <text evidence="14">The sequence shown here is derived from an EMBL/GenBank/DDBJ whole genome shotgun (WGS) entry which is preliminary data.</text>
</comment>
<dbReference type="SMART" id="SM00920">
    <property type="entry name" value="MHC_II_alpha"/>
    <property type="match status" value="1"/>
</dbReference>
<dbReference type="PANTHER" id="PTHR19944:SF105">
    <property type="entry name" value="RLA CLASS II HISTOCOMPATIBILITY ANTIGEN, DP ALPHA-1 CHAIN"/>
    <property type="match status" value="1"/>
</dbReference>
<keyword evidence="15" id="KW-1185">Reference proteome</keyword>
<proteinExistence type="inferred from homology"/>
<dbReference type="PROSITE" id="PS00290">
    <property type="entry name" value="IG_MHC"/>
    <property type="match status" value="1"/>
</dbReference>
<feature type="domain" description="Ig-like" evidence="13">
    <location>
        <begin position="117"/>
        <end position="197"/>
    </location>
</feature>
<evidence type="ECO:0000256" key="2">
    <source>
        <dbReference type="ARBA" id="ARBA00007394"/>
    </source>
</evidence>
<dbReference type="GO" id="GO:0002504">
    <property type="term" value="P:antigen processing and presentation of peptide or polysaccharide antigen via MHC class II"/>
    <property type="evidence" value="ECO:0007669"/>
    <property type="project" value="UniProtKB-KW"/>
</dbReference>
<evidence type="ECO:0000259" key="13">
    <source>
        <dbReference type="PROSITE" id="PS50835"/>
    </source>
</evidence>
<name>A0AAW1DWA2_ZOAVI</name>
<dbReference type="GO" id="GO:0042613">
    <property type="term" value="C:MHC class II protein complex"/>
    <property type="evidence" value="ECO:0007669"/>
    <property type="project" value="UniProtKB-KW"/>
</dbReference>
<reference evidence="14 15" key="1">
    <citation type="journal article" date="2024" name="Genome Biol. Evol.">
        <title>Chromosome-level genome assembly of the viviparous eelpout Zoarces viviparus.</title>
        <authorList>
            <person name="Fuhrmann N."/>
            <person name="Brasseur M.V."/>
            <person name="Bakowski C.E."/>
            <person name="Podsiadlowski L."/>
            <person name="Prost S."/>
            <person name="Krehenwinkel H."/>
            <person name="Mayer C."/>
        </authorList>
    </citation>
    <scope>NUCLEOTIDE SEQUENCE [LARGE SCALE GENOMIC DNA]</scope>
    <source>
        <strain evidence="14">NO-MEL_2022_Ind0_liver</strain>
    </source>
</reference>
<dbReference type="InterPro" id="IPR036179">
    <property type="entry name" value="Ig-like_dom_sf"/>
</dbReference>
<accession>A0AAW1DWA2</accession>
<evidence type="ECO:0000256" key="5">
    <source>
        <dbReference type="ARBA" id="ARBA00022989"/>
    </source>
</evidence>
<keyword evidence="6" id="KW-1064">Adaptive immunity</keyword>
<evidence type="ECO:0000256" key="10">
    <source>
        <dbReference type="ARBA" id="ARBA00023182"/>
    </source>
</evidence>
<dbReference type="SUPFAM" id="SSF54452">
    <property type="entry name" value="MHC antigen-recognition domain"/>
    <property type="match status" value="1"/>
</dbReference>
<keyword evidence="11" id="KW-0393">Immunoglobulin domain</keyword>
<evidence type="ECO:0000256" key="4">
    <source>
        <dbReference type="ARBA" id="ARBA00022859"/>
    </source>
</evidence>
<evidence type="ECO:0000256" key="6">
    <source>
        <dbReference type="ARBA" id="ARBA00023130"/>
    </source>
</evidence>
<evidence type="ECO:0000256" key="9">
    <source>
        <dbReference type="ARBA" id="ARBA00023180"/>
    </source>
</evidence>
<evidence type="ECO:0000256" key="11">
    <source>
        <dbReference type="ARBA" id="ARBA00023319"/>
    </source>
</evidence>
<evidence type="ECO:0000256" key="1">
    <source>
        <dbReference type="ARBA" id="ARBA00004479"/>
    </source>
</evidence>
<dbReference type="PANTHER" id="PTHR19944">
    <property type="entry name" value="MHC CLASS II-RELATED"/>
    <property type="match status" value="1"/>
</dbReference>
<sequence>MKTCGSDMKRSALIILMINSFCAFSQIPHEVLYIVGCFDNGTAEAQFEVDAEELLYVDFDREEVVYSIPRFLIDDPSKMFENLHVFRNAKKNRKACTAVLGIYKVDEKYPPEEMDRPESILYPSEEVQLGVENILICFVNHFYPPEIKVSWTRNGRLVSEGVSLSRYYPNNDQTFHQFTTLTFTPKEGDIYSCTVEHLALDRPNTKIWEPDFSHPSIGLDVYCGVGLSLGFLGVAVGTFLIVKGHYGH</sequence>
<keyword evidence="5 12" id="KW-1133">Transmembrane helix</keyword>
<dbReference type="InterPro" id="IPR001003">
    <property type="entry name" value="MHC_II_a_N"/>
</dbReference>
<dbReference type="Gene3D" id="2.60.40.10">
    <property type="entry name" value="Immunoglobulins"/>
    <property type="match status" value="1"/>
</dbReference>
<evidence type="ECO:0000313" key="14">
    <source>
        <dbReference type="EMBL" id="KAK9513780.1"/>
    </source>
</evidence>
<dbReference type="GO" id="GO:0002250">
    <property type="term" value="P:adaptive immune response"/>
    <property type="evidence" value="ECO:0007669"/>
    <property type="project" value="UniProtKB-KW"/>
</dbReference>
<organism evidence="14 15">
    <name type="scientific">Zoarces viviparus</name>
    <name type="common">Viviparous eelpout</name>
    <name type="synonym">Blennius viviparus</name>
    <dbReference type="NCBI Taxonomy" id="48416"/>
    <lineage>
        <taxon>Eukaryota</taxon>
        <taxon>Metazoa</taxon>
        <taxon>Chordata</taxon>
        <taxon>Craniata</taxon>
        <taxon>Vertebrata</taxon>
        <taxon>Euteleostomi</taxon>
        <taxon>Actinopterygii</taxon>
        <taxon>Neopterygii</taxon>
        <taxon>Teleostei</taxon>
        <taxon>Neoteleostei</taxon>
        <taxon>Acanthomorphata</taxon>
        <taxon>Eupercaria</taxon>
        <taxon>Perciformes</taxon>
        <taxon>Cottioidei</taxon>
        <taxon>Zoarcales</taxon>
        <taxon>Zoarcidae</taxon>
        <taxon>Zoarcinae</taxon>
        <taxon>Zoarces</taxon>
    </lineage>
</organism>
<keyword evidence="8" id="KW-1015">Disulfide bond</keyword>
<dbReference type="SUPFAM" id="SSF48726">
    <property type="entry name" value="Immunoglobulin"/>
    <property type="match status" value="1"/>
</dbReference>
<keyword evidence="10" id="KW-0491">MHC II</keyword>
<evidence type="ECO:0000256" key="3">
    <source>
        <dbReference type="ARBA" id="ARBA00022692"/>
    </source>
</evidence>
<comment type="subcellular location">
    <subcellularLocation>
        <location evidence="1">Membrane</location>
        <topology evidence="1">Single-pass type I membrane protein</topology>
    </subcellularLocation>
</comment>
<evidence type="ECO:0000256" key="7">
    <source>
        <dbReference type="ARBA" id="ARBA00023136"/>
    </source>
</evidence>
<dbReference type="InterPro" id="IPR011162">
    <property type="entry name" value="MHC_I/II-like_Ag-recog"/>
</dbReference>
<dbReference type="PROSITE" id="PS50835">
    <property type="entry name" value="IG_LIKE"/>
    <property type="match status" value="1"/>
</dbReference>
<dbReference type="AlphaFoldDB" id="A0AAW1DWA2"/>
<dbReference type="InterPro" id="IPR003597">
    <property type="entry name" value="Ig_C1-set"/>
</dbReference>
<dbReference type="InterPro" id="IPR013783">
    <property type="entry name" value="Ig-like_fold"/>
</dbReference>
<dbReference type="Proteomes" id="UP001488805">
    <property type="component" value="Unassembled WGS sequence"/>
</dbReference>
<dbReference type="InterPro" id="IPR007110">
    <property type="entry name" value="Ig-like_dom"/>
</dbReference>
<dbReference type="Pfam" id="PF00993">
    <property type="entry name" value="MHC_II_alpha"/>
    <property type="match status" value="1"/>
</dbReference>
<keyword evidence="7 12" id="KW-0472">Membrane</keyword>
<dbReference type="SMART" id="SM00407">
    <property type="entry name" value="IGc1"/>
    <property type="match status" value="1"/>
</dbReference>
<dbReference type="InterPro" id="IPR003006">
    <property type="entry name" value="Ig/MHC_CS"/>
</dbReference>
<dbReference type="InterPro" id="IPR050160">
    <property type="entry name" value="MHC/Immunoglobulin"/>
</dbReference>
<evidence type="ECO:0000313" key="15">
    <source>
        <dbReference type="Proteomes" id="UP001488805"/>
    </source>
</evidence>
<protein>
    <recommendedName>
        <fullName evidence="13">Ig-like domain-containing protein</fullName>
    </recommendedName>
</protein>
<dbReference type="CDD" id="cd05767">
    <property type="entry name" value="IgC1_MHC_II_alpha"/>
    <property type="match status" value="1"/>
</dbReference>
<gene>
    <name evidence="14" type="ORF">VZT92_027286</name>
</gene>
<dbReference type="Gene3D" id="3.10.320.10">
    <property type="entry name" value="Class II Histocompatibility Antigen, M Beta Chain, Chain B, domain 1"/>
    <property type="match status" value="1"/>
</dbReference>
<keyword evidence="9" id="KW-0325">Glycoprotein</keyword>
<evidence type="ECO:0000256" key="8">
    <source>
        <dbReference type="ARBA" id="ARBA00023157"/>
    </source>
</evidence>
<keyword evidence="3 12" id="KW-0812">Transmembrane</keyword>
<comment type="similarity">
    <text evidence="2">Belongs to the MHC class II family.</text>
</comment>
<evidence type="ECO:0000256" key="12">
    <source>
        <dbReference type="SAM" id="Phobius"/>
    </source>
</evidence>
<dbReference type="EMBL" id="JBCEZU010000597">
    <property type="protein sequence ID" value="KAK9513780.1"/>
    <property type="molecule type" value="Genomic_DNA"/>
</dbReference>
<feature type="transmembrane region" description="Helical" evidence="12">
    <location>
        <begin position="219"/>
        <end position="242"/>
    </location>
</feature>
<dbReference type="Pfam" id="PF07654">
    <property type="entry name" value="C1-set"/>
    <property type="match status" value="1"/>
</dbReference>
<dbReference type="InterPro" id="IPR014745">
    <property type="entry name" value="MHC_II_a/b_N"/>
</dbReference>
<keyword evidence="4" id="KW-0391">Immunity</keyword>